<accession>A0A1E4TEY4</accession>
<dbReference type="Proteomes" id="UP000095023">
    <property type="component" value="Unassembled WGS sequence"/>
</dbReference>
<dbReference type="EMBL" id="KV453842">
    <property type="protein sequence ID" value="ODV90289.1"/>
    <property type="molecule type" value="Genomic_DNA"/>
</dbReference>
<feature type="transmembrane region" description="Helical" evidence="1">
    <location>
        <begin position="204"/>
        <end position="228"/>
    </location>
</feature>
<evidence type="ECO:0000313" key="3">
    <source>
        <dbReference type="Proteomes" id="UP000095023"/>
    </source>
</evidence>
<evidence type="ECO:0000313" key="2">
    <source>
        <dbReference type="EMBL" id="ODV90289.1"/>
    </source>
</evidence>
<organism evidence="2 3">
    <name type="scientific">Tortispora caseinolytica NRRL Y-17796</name>
    <dbReference type="NCBI Taxonomy" id="767744"/>
    <lineage>
        <taxon>Eukaryota</taxon>
        <taxon>Fungi</taxon>
        <taxon>Dikarya</taxon>
        <taxon>Ascomycota</taxon>
        <taxon>Saccharomycotina</taxon>
        <taxon>Trigonopsidomycetes</taxon>
        <taxon>Trigonopsidales</taxon>
        <taxon>Trigonopsidaceae</taxon>
        <taxon>Tortispora</taxon>
    </lineage>
</organism>
<reference evidence="3" key="1">
    <citation type="submission" date="2016-02" db="EMBL/GenBank/DDBJ databases">
        <title>Comparative genomics of biotechnologically important yeasts.</title>
        <authorList>
            <consortium name="DOE Joint Genome Institute"/>
            <person name="Riley R."/>
            <person name="Haridas S."/>
            <person name="Wolfe K.H."/>
            <person name="Lopes M.R."/>
            <person name="Hittinger C.T."/>
            <person name="Goker M."/>
            <person name="Salamov A."/>
            <person name="Wisecaver J."/>
            <person name="Long T.M."/>
            <person name="Aerts A.L."/>
            <person name="Barry K."/>
            <person name="Choi C."/>
            <person name="Clum A."/>
            <person name="Coughlan A.Y."/>
            <person name="Deshpande S."/>
            <person name="Douglass A.P."/>
            <person name="Hanson S.J."/>
            <person name="Klenk H.-P."/>
            <person name="Labutti K."/>
            <person name="Lapidus A."/>
            <person name="Lindquist E."/>
            <person name="Lipzen A."/>
            <person name="Meier-Kolthoff J.P."/>
            <person name="Ohm R.A."/>
            <person name="Otillar R.P."/>
            <person name="Pangilinan J."/>
            <person name="Peng Y."/>
            <person name="Rokas A."/>
            <person name="Rosa C.A."/>
            <person name="Scheuner C."/>
            <person name="Sibirny A.A."/>
            <person name="Slot J.C."/>
            <person name="Stielow J.B."/>
            <person name="Sun H."/>
            <person name="Kurtzman C.P."/>
            <person name="Blackwell M."/>
            <person name="Jeffries T.W."/>
            <person name="Grigoriev I.V."/>
        </authorList>
    </citation>
    <scope>NUCLEOTIDE SEQUENCE [LARGE SCALE GENOMIC DNA]</scope>
    <source>
        <strain evidence="3">NRRL Y-17796</strain>
    </source>
</reference>
<dbReference type="AlphaFoldDB" id="A0A1E4TEY4"/>
<proteinExistence type="predicted"/>
<keyword evidence="1" id="KW-0472">Membrane</keyword>
<keyword evidence="1" id="KW-1133">Transmembrane helix</keyword>
<keyword evidence="3" id="KW-1185">Reference proteome</keyword>
<feature type="transmembrane region" description="Helical" evidence="1">
    <location>
        <begin position="40"/>
        <end position="65"/>
    </location>
</feature>
<keyword evidence="1" id="KW-0812">Transmembrane</keyword>
<evidence type="ECO:0000256" key="1">
    <source>
        <dbReference type="SAM" id="Phobius"/>
    </source>
</evidence>
<feature type="transmembrane region" description="Helical" evidence="1">
    <location>
        <begin position="178"/>
        <end position="198"/>
    </location>
</feature>
<gene>
    <name evidence="2" type="ORF">CANCADRAFT_104712</name>
</gene>
<sequence length="274" mass="30969">MDTFYFLAKTMKRQKDDLKECAKERGHLPHSTPRLICNDYIYGILYFMLSWQSVSFALFTGILSYGSIMIDLSKMQDTETIAMIYADILRSKPNGWCVQSTAEIARASELCIDTDIAPLQLCNVLYYYSRRVLFDSDGVCSYDINPGLFQSRCLSTIKQFGDAPCEVLTKYSFQSLVLYWNILNCLSHFYLLGANIHFANGDDVIWGFVPILWLETAKGAASVVMYLSRVTVDQLAFKSLLYLISGSASLQITGLLYDFFFARKSKPKAVCSAA</sequence>
<feature type="transmembrane region" description="Helical" evidence="1">
    <location>
        <begin position="240"/>
        <end position="260"/>
    </location>
</feature>
<protein>
    <submittedName>
        <fullName evidence="2">Uncharacterized protein</fullName>
    </submittedName>
</protein>
<name>A0A1E4TEY4_9ASCO</name>